<dbReference type="EMBL" id="LGCM01000058">
    <property type="protein sequence ID" value="KPL77977.1"/>
    <property type="molecule type" value="Genomic_DNA"/>
</dbReference>
<evidence type="ECO:0000313" key="2">
    <source>
        <dbReference type="Proteomes" id="UP000050501"/>
    </source>
</evidence>
<dbReference type="AlphaFoldDB" id="A0A0P6XE73"/>
<accession>A0A0P6XE73</accession>
<name>A0A0P6XE73_9CHLR</name>
<dbReference type="RefSeq" id="WP_062416835.1">
    <property type="nucleotide sequence ID" value="NZ_DF967974.1"/>
</dbReference>
<organism evidence="1 2">
    <name type="scientific">Levilinea saccharolytica</name>
    <dbReference type="NCBI Taxonomy" id="229921"/>
    <lineage>
        <taxon>Bacteria</taxon>
        <taxon>Bacillati</taxon>
        <taxon>Chloroflexota</taxon>
        <taxon>Anaerolineae</taxon>
        <taxon>Anaerolineales</taxon>
        <taxon>Anaerolineaceae</taxon>
        <taxon>Levilinea</taxon>
    </lineage>
</organism>
<sequence>MQAPVTHILALTNLRRARLLPAAGKVLVKQGQKVSPNDVIAETVLHPRHMVFDVRQALGITRPAQLSQAIERRVGDKVEVDDVLARSGGLFKRVLRAPVAGQVSIISGGRIVMEVDSPLFQLRAGLAGIITEIIPERGAILEASGALVQGTWGNGRTDSGVLLSLAATPEDVLTRERLDVSMRGAVVVAGHCAQADAIRAANELPLRGLILGSATADLLPVLQTALFPILLTEGFGRIPMNLAAHRILTTNEKRDTAVNATVWNAFTGERPEVLIPLPAAGSVPAESVTLKEGLNVRILGMQQAARVGMIVSLPAELVHLPNGVRARVAQVKLENDEQLAVPLCNLDVLE</sequence>
<evidence type="ECO:0000313" key="1">
    <source>
        <dbReference type="EMBL" id="KPL77977.1"/>
    </source>
</evidence>
<reference evidence="1 2" key="1">
    <citation type="submission" date="2015-07" db="EMBL/GenBank/DDBJ databases">
        <title>Genome sequence of Levilinea saccharolytica DSM 16555.</title>
        <authorList>
            <person name="Hemp J."/>
            <person name="Ward L.M."/>
            <person name="Pace L.A."/>
            <person name="Fischer W.W."/>
        </authorList>
    </citation>
    <scope>NUCLEOTIDE SEQUENCE [LARGE SCALE GENOMIC DNA]</scope>
    <source>
        <strain evidence="1 2">KIBI-1</strain>
    </source>
</reference>
<dbReference type="STRING" id="229921.ADN01_15530"/>
<gene>
    <name evidence="1" type="ORF">ADN01_15530</name>
</gene>
<comment type="caution">
    <text evidence="1">The sequence shown here is derived from an EMBL/GenBank/DDBJ whole genome shotgun (WGS) entry which is preliminary data.</text>
</comment>
<dbReference type="Proteomes" id="UP000050501">
    <property type="component" value="Unassembled WGS sequence"/>
</dbReference>
<proteinExistence type="predicted"/>
<protein>
    <recommendedName>
        <fullName evidence="3">KOW domain-containing protein</fullName>
    </recommendedName>
</protein>
<evidence type="ECO:0008006" key="3">
    <source>
        <dbReference type="Google" id="ProtNLM"/>
    </source>
</evidence>
<keyword evidence="2" id="KW-1185">Reference proteome</keyword>
<dbReference type="OrthoDB" id="152775at2"/>